<feature type="region of interest" description="Disordered" evidence="1">
    <location>
        <begin position="94"/>
        <end position="133"/>
    </location>
</feature>
<dbReference type="AlphaFoldDB" id="A0A2G3A0B8"/>
<dbReference type="Pfam" id="PF22272">
    <property type="entry name" value="LEA_3b"/>
    <property type="match status" value="1"/>
</dbReference>
<gene>
    <name evidence="2" type="ORF">T459_09756</name>
</gene>
<evidence type="ECO:0000256" key="1">
    <source>
        <dbReference type="SAM" id="MobiDB-lite"/>
    </source>
</evidence>
<organism evidence="2 3">
    <name type="scientific">Capsicum annuum</name>
    <name type="common">Capsicum pepper</name>
    <dbReference type="NCBI Taxonomy" id="4072"/>
    <lineage>
        <taxon>Eukaryota</taxon>
        <taxon>Viridiplantae</taxon>
        <taxon>Streptophyta</taxon>
        <taxon>Embryophyta</taxon>
        <taxon>Tracheophyta</taxon>
        <taxon>Spermatophyta</taxon>
        <taxon>Magnoliopsida</taxon>
        <taxon>eudicotyledons</taxon>
        <taxon>Gunneridae</taxon>
        <taxon>Pentapetalae</taxon>
        <taxon>asterids</taxon>
        <taxon>lamiids</taxon>
        <taxon>Solanales</taxon>
        <taxon>Solanaceae</taxon>
        <taxon>Solanoideae</taxon>
        <taxon>Capsiceae</taxon>
        <taxon>Capsicum</taxon>
    </lineage>
</organism>
<dbReference type="PANTHER" id="PTHR35122:SF5">
    <property type="entry name" value="HYDROGEN PEROXIDE-INDUCED 1"/>
    <property type="match status" value="1"/>
</dbReference>
<dbReference type="InterPro" id="IPR039291">
    <property type="entry name" value="At5g17165-like"/>
</dbReference>
<comment type="caution">
    <text evidence="2">The sequence shown here is derived from an EMBL/GenBank/DDBJ whole genome shotgun (WGS) entry which is preliminary data.</text>
</comment>
<reference evidence="2 3" key="2">
    <citation type="journal article" date="2017" name="Genome Biol.">
        <title>New reference genome sequences of hot pepper reveal the massive evolution of plant disease-resistance genes by retroduplication.</title>
        <authorList>
            <person name="Kim S."/>
            <person name="Park J."/>
            <person name="Yeom S.I."/>
            <person name="Kim Y.M."/>
            <person name="Seo E."/>
            <person name="Kim K.T."/>
            <person name="Kim M.S."/>
            <person name="Lee J.M."/>
            <person name="Cheong K."/>
            <person name="Shin H.S."/>
            <person name="Kim S.B."/>
            <person name="Han K."/>
            <person name="Lee J."/>
            <person name="Park M."/>
            <person name="Lee H.A."/>
            <person name="Lee H.Y."/>
            <person name="Lee Y."/>
            <person name="Oh S."/>
            <person name="Lee J.H."/>
            <person name="Choi E."/>
            <person name="Choi E."/>
            <person name="Lee S.E."/>
            <person name="Jeon J."/>
            <person name="Kim H."/>
            <person name="Choi G."/>
            <person name="Song H."/>
            <person name="Lee J."/>
            <person name="Lee S.C."/>
            <person name="Kwon J.K."/>
            <person name="Lee H.Y."/>
            <person name="Koo N."/>
            <person name="Hong Y."/>
            <person name="Kim R.W."/>
            <person name="Kang W.H."/>
            <person name="Huh J.H."/>
            <person name="Kang B.C."/>
            <person name="Yang T.J."/>
            <person name="Lee Y.H."/>
            <person name="Bennetzen J.L."/>
            <person name="Choi D."/>
        </authorList>
    </citation>
    <scope>NUCLEOTIDE SEQUENCE [LARGE SCALE GENOMIC DNA]</scope>
    <source>
        <strain evidence="3">cv. CM334</strain>
    </source>
</reference>
<dbReference type="Gramene" id="PHT87650">
    <property type="protein sequence ID" value="PHT87650"/>
    <property type="gene ID" value="T459_09756"/>
</dbReference>
<dbReference type="PANTHER" id="PTHR35122">
    <property type="entry name" value="OSJNBA0093F12.14 PROTEIN"/>
    <property type="match status" value="1"/>
</dbReference>
<evidence type="ECO:0000313" key="2">
    <source>
        <dbReference type="EMBL" id="PHT87650.1"/>
    </source>
</evidence>
<keyword evidence="3" id="KW-1185">Reference proteome</keyword>
<protein>
    <submittedName>
        <fullName evidence="2">Uncharacterized protein</fullName>
    </submittedName>
</protein>
<evidence type="ECO:0000313" key="3">
    <source>
        <dbReference type="Proteomes" id="UP000222542"/>
    </source>
</evidence>
<dbReference type="EMBL" id="AYRZ02000003">
    <property type="protein sequence ID" value="PHT87650.1"/>
    <property type="molecule type" value="Genomic_DNA"/>
</dbReference>
<name>A0A2G3A0B8_CAPAN</name>
<accession>A0A2G3A0B8</accession>
<dbReference type="PROSITE" id="PS51257">
    <property type="entry name" value="PROKAR_LIPOPROTEIN"/>
    <property type="match status" value="1"/>
</dbReference>
<dbReference type="OMA" id="AICMAAN"/>
<reference evidence="2 3" key="1">
    <citation type="journal article" date="2014" name="Nat. Genet.">
        <title>Genome sequence of the hot pepper provides insights into the evolution of pungency in Capsicum species.</title>
        <authorList>
            <person name="Kim S."/>
            <person name="Park M."/>
            <person name="Yeom S.I."/>
            <person name="Kim Y.M."/>
            <person name="Lee J.M."/>
            <person name="Lee H.A."/>
            <person name="Seo E."/>
            <person name="Choi J."/>
            <person name="Cheong K."/>
            <person name="Kim K.T."/>
            <person name="Jung K."/>
            <person name="Lee G.W."/>
            <person name="Oh S.K."/>
            <person name="Bae C."/>
            <person name="Kim S.B."/>
            <person name="Lee H.Y."/>
            <person name="Kim S.Y."/>
            <person name="Kim M.S."/>
            <person name="Kang B.C."/>
            <person name="Jo Y.D."/>
            <person name="Yang H.B."/>
            <person name="Jeong H.J."/>
            <person name="Kang W.H."/>
            <person name="Kwon J.K."/>
            <person name="Shin C."/>
            <person name="Lim J.Y."/>
            <person name="Park J.H."/>
            <person name="Huh J.H."/>
            <person name="Kim J.S."/>
            <person name="Kim B.D."/>
            <person name="Cohen O."/>
            <person name="Paran I."/>
            <person name="Suh M.C."/>
            <person name="Lee S.B."/>
            <person name="Kim Y.K."/>
            <person name="Shin Y."/>
            <person name="Noh S.J."/>
            <person name="Park J."/>
            <person name="Seo Y.S."/>
            <person name="Kwon S.Y."/>
            <person name="Kim H.A."/>
            <person name="Park J.M."/>
            <person name="Kim H.J."/>
            <person name="Choi S.B."/>
            <person name="Bosland P.W."/>
            <person name="Reeves G."/>
            <person name="Jo S.H."/>
            <person name="Lee B.W."/>
            <person name="Cho H.T."/>
            <person name="Choi H.S."/>
            <person name="Lee M.S."/>
            <person name="Yu Y."/>
            <person name="Do Choi Y."/>
            <person name="Park B.S."/>
            <person name="van Deynze A."/>
            <person name="Ashrafi H."/>
            <person name="Hill T."/>
            <person name="Kim W.T."/>
            <person name="Pai H.S."/>
            <person name="Ahn H.K."/>
            <person name="Yeam I."/>
            <person name="Giovannoni J.J."/>
            <person name="Rose J.K."/>
            <person name="Sorensen I."/>
            <person name="Lee S.J."/>
            <person name="Kim R.W."/>
            <person name="Choi I.Y."/>
            <person name="Choi B.S."/>
            <person name="Lim J.S."/>
            <person name="Lee Y.H."/>
            <person name="Choi D."/>
        </authorList>
    </citation>
    <scope>NUCLEOTIDE SEQUENCE [LARGE SCALE GENOMIC DNA]</scope>
    <source>
        <strain evidence="3">cv. CM334</strain>
    </source>
</reference>
<dbReference type="Proteomes" id="UP000222542">
    <property type="component" value="Unassembled WGS sequence"/>
</dbReference>
<proteinExistence type="predicted"/>
<dbReference type="STRING" id="4072.A0A2G3A0B8"/>
<sequence length="149" mass="16306">MDIPLRYWLPLIDGNGTPLYWSVSCMAANLQSRGLVNLGKRVVNQISYASARTSANSPSLSARRGVQTSVYDKNPEDHVRDTFVPDEVIEAPSDKYWAPHPQTGVFGPAATDSAGTERGFHSSPTTAGSILEQKTFFRPLEDLEKPAVN</sequence>